<dbReference type="PANTHER" id="PTHR45649:SF4">
    <property type="entry name" value="TRANSPORTER, PUTATIVE (EUROFUNG)-RELATED"/>
    <property type="match status" value="1"/>
</dbReference>
<feature type="transmembrane region" description="Helical" evidence="6">
    <location>
        <begin position="467"/>
        <end position="486"/>
    </location>
</feature>
<evidence type="ECO:0000256" key="3">
    <source>
        <dbReference type="ARBA" id="ARBA00022692"/>
    </source>
</evidence>
<keyword evidence="3 6" id="KW-0812">Transmembrane</keyword>
<dbReference type="PANTHER" id="PTHR45649">
    <property type="entry name" value="AMINO-ACID PERMEASE BAT1"/>
    <property type="match status" value="1"/>
</dbReference>
<feature type="transmembrane region" description="Helical" evidence="6">
    <location>
        <begin position="153"/>
        <end position="174"/>
    </location>
</feature>
<dbReference type="GO" id="GO:0022857">
    <property type="term" value="F:transmembrane transporter activity"/>
    <property type="evidence" value="ECO:0007669"/>
    <property type="project" value="InterPro"/>
</dbReference>
<dbReference type="PIRSF" id="PIRSF006060">
    <property type="entry name" value="AA_transporter"/>
    <property type="match status" value="1"/>
</dbReference>
<feature type="transmembrane region" description="Helical" evidence="6">
    <location>
        <begin position="498"/>
        <end position="517"/>
    </location>
</feature>
<feature type="transmembrane region" description="Helical" evidence="6">
    <location>
        <begin position="343"/>
        <end position="369"/>
    </location>
</feature>
<dbReference type="Pfam" id="PF13520">
    <property type="entry name" value="AA_permease_2"/>
    <property type="match status" value="1"/>
</dbReference>
<dbReference type="AlphaFoldDB" id="A0AAV9N0S2"/>
<organism evidence="7 8">
    <name type="scientific">Exophiala bonariae</name>
    <dbReference type="NCBI Taxonomy" id="1690606"/>
    <lineage>
        <taxon>Eukaryota</taxon>
        <taxon>Fungi</taxon>
        <taxon>Dikarya</taxon>
        <taxon>Ascomycota</taxon>
        <taxon>Pezizomycotina</taxon>
        <taxon>Eurotiomycetes</taxon>
        <taxon>Chaetothyriomycetidae</taxon>
        <taxon>Chaetothyriales</taxon>
        <taxon>Herpotrichiellaceae</taxon>
        <taxon>Exophiala</taxon>
    </lineage>
</organism>
<feature type="transmembrane region" description="Helical" evidence="6">
    <location>
        <begin position="254"/>
        <end position="275"/>
    </location>
</feature>
<evidence type="ECO:0008006" key="9">
    <source>
        <dbReference type="Google" id="ProtNLM"/>
    </source>
</evidence>
<feature type="transmembrane region" description="Helical" evidence="6">
    <location>
        <begin position="69"/>
        <end position="89"/>
    </location>
</feature>
<feature type="transmembrane region" description="Helical" evidence="6">
    <location>
        <begin position="95"/>
        <end position="112"/>
    </location>
</feature>
<evidence type="ECO:0000256" key="5">
    <source>
        <dbReference type="ARBA" id="ARBA00023136"/>
    </source>
</evidence>
<comment type="caution">
    <text evidence="7">The sequence shown here is derived from an EMBL/GenBank/DDBJ whole genome shotgun (WGS) entry which is preliminary data.</text>
</comment>
<accession>A0AAV9N0S2</accession>
<dbReference type="EMBL" id="JAVRRD010000030">
    <property type="protein sequence ID" value="KAK5046486.1"/>
    <property type="molecule type" value="Genomic_DNA"/>
</dbReference>
<keyword evidence="8" id="KW-1185">Reference proteome</keyword>
<dbReference type="Gene3D" id="1.20.1740.10">
    <property type="entry name" value="Amino acid/polyamine transporter I"/>
    <property type="match status" value="1"/>
</dbReference>
<dbReference type="Proteomes" id="UP001358417">
    <property type="component" value="Unassembled WGS sequence"/>
</dbReference>
<dbReference type="RefSeq" id="XP_064702077.1">
    <property type="nucleotide sequence ID" value="XM_064851836.1"/>
</dbReference>
<sequence>MSPQSHSNTSGVALTGNKEILSVEASSLEDANKHVSVTHSTPDDEAGMRRMGKEQQLVRHFRQLSVTSFTALSVAAWELGLFLVSPALINGGRAGLIWGSLWISIGFAPVYISMAEMASMASTAGAQYHWVSEFAPEGCQRILSYFTGWTSTIAWQAGNAIGAFLAGSLIQTMILINDENYAFPNWHGTLLAFAAILVAYIGAIWGSRILPYWQNAIFVVHVLAYFIWFVPIWINAPKASHSQVWTEFSNTGGFGSMGLAIMIGQLTGISCNLGVDTAAHMSEETKDAAKAVPKAMIAIYIINFVILFPAIITICYAMPDLDAALNDSTTYPFIYVLRQSMSITWVTVVLAVTTFILICCNIVYLAAVARDMWAFARDRGMPYSNWLGAVHPKRHIPVNASILTSFLSGALALIYIGSPLAFYAITSLYTVALLQCYCFSIGCLLWRRIYKPETLPPAAFSLGKWGIPINAFAVIFSIWCFFWSFWPQEYPVMAASFNWASPVFVAVLIGATIFFVLQGKNQYFGPVTEVEGRKTARS</sequence>
<keyword evidence="5 6" id="KW-0472">Membrane</keyword>
<evidence type="ECO:0000256" key="4">
    <source>
        <dbReference type="ARBA" id="ARBA00022989"/>
    </source>
</evidence>
<proteinExistence type="predicted"/>
<evidence type="ECO:0000256" key="6">
    <source>
        <dbReference type="SAM" id="Phobius"/>
    </source>
</evidence>
<evidence type="ECO:0000256" key="1">
    <source>
        <dbReference type="ARBA" id="ARBA00004141"/>
    </source>
</evidence>
<evidence type="ECO:0000313" key="8">
    <source>
        <dbReference type="Proteomes" id="UP001358417"/>
    </source>
</evidence>
<evidence type="ECO:0000313" key="7">
    <source>
        <dbReference type="EMBL" id="KAK5046486.1"/>
    </source>
</evidence>
<dbReference type="GeneID" id="89976453"/>
<feature type="transmembrane region" description="Helical" evidence="6">
    <location>
        <begin position="396"/>
        <end position="416"/>
    </location>
</feature>
<feature type="transmembrane region" description="Helical" evidence="6">
    <location>
        <begin position="212"/>
        <end position="234"/>
    </location>
</feature>
<evidence type="ECO:0000256" key="2">
    <source>
        <dbReference type="ARBA" id="ARBA00022448"/>
    </source>
</evidence>
<dbReference type="GO" id="GO:0016020">
    <property type="term" value="C:membrane"/>
    <property type="evidence" value="ECO:0007669"/>
    <property type="project" value="UniProtKB-SubCell"/>
</dbReference>
<feature type="transmembrane region" description="Helical" evidence="6">
    <location>
        <begin position="186"/>
        <end position="205"/>
    </location>
</feature>
<feature type="transmembrane region" description="Helical" evidence="6">
    <location>
        <begin position="296"/>
        <end position="319"/>
    </location>
</feature>
<keyword evidence="2" id="KW-0813">Transport</keyword>
<reference evidence="7 8" key="1">
    <citation type="submission" date="2023-08" db="EMBL/GenBank/DDBJ databases">
        <title>Black Yeasts Isolated from many extreme environments.</title>
        <authorList>
            <person name="Coleine C."/>
            <person name="Stajich J.E."/>
            <person name="Selbmann L."/>
        </authorList>
    </citation>
    <scope>NUCLEOTIDE SEQUENCE [LARGE SCALE GENOMIC DNA]</scope>
    <source>
        <strain evidence="7 8">CCFEE 5792</strain>
    </source>
</reference>
<protein>
    <recommendedName>
        <fullName evidence="9">Amino acid permease/ SLC12A domain-containing protein</fullName>
    </recommendedName>
</protein>
<dbReference type="InterPro" id="IPR002293">
    <property type="entry name" value="AA/rel_permease1"/>
</dbReference>
<comment type="subcellular location">
    <subcellularLocation>
        <location evidence="1">Membrane</location>
        <topology evidence="1">Multi-pass membrane protein</topology>
    </subcellularLocation>
</comment>
<feature type="transmembrane region" description="Helical" evidence="6">
    <location>
        <begin position="422"/>
        <end position="446"/>
    </location>
</feature>
<keyword evidence="4 6" id="KW-1133">Transmembrane helix</keyword>
<name>A0AAV9N0S2_9EURO</name>
<gene>
    <name evidence="7" type="ORF">LTR84_008289</name>
</gene>